<dbReference type="GO" id="GO:0005267">
    <property type="term" value="F:potassium channel activity"/>
    <property type="evidence" value="ECO:0007669"/>
    <property type="project" value="UniProtKB-KW"/>
</dbReference>
<evidence type="ECO:0000256" key="11">
    <source>
        <dbReference type="ARBA" id="ARBA00023303"/>
    </source>
</evidence>
<evidence type="ECO:0000256" key="5">
    <source>
        <dbReference type="ARBA" id="ARBA00022692"/>
    </source>
</evidence>
<name>A0A8J3NH48_9ACTN</name>
<evidence type="ECO:0008006" key="16">
    <source>
        <dbReference type="Google" id="ProtNLM"/>
    </source>
</evidence>
<feature type="transmembrane region" description="Helical" evidence="13">
    <location>
        <begin position="60"/>
        <end position="77"/>
    </location>
</feature>
<evidence type="ECO:0000256" key="9">
    <source>
        <dbReference type="ARBA" id="ARBA00023065"/>
    </source>
</evidence>
<evidence type="ECO:0000256" key="2">
    <source>
        <dbReference type="ARBA" id="ARBA00006920"/>
    </source>
</evidence>
<dbReference type="Proteomes" id="UP000612808">
    <property type="component" value="Unassembled WGS sequence"/>
</dbReference>
<keyword evidence="8 13" id="KW-1133">Transmembrane helix</keyword>
<evidence type="ECO:0000256" key="1">
    <source>
        <dbReference type="ARBA" id="ARBA00004141"/>
    </source>
</evidence>
<accession>A0A8J3NH48</accession>
<organism evidence="14 15">
    <name type="scientific">Actinocatenispora rupis</name>
    <dbReference type="NCBI Taxonomy" id="519421"/>
    <lineage>
        <taxon>Bacteria</taxon>
        <taxon>Bacillati</taxon>
        <taxon>Actinomycetota</taxon>
        <taxon>Actinomycetes</taxon>
        <taxon>Micromonosporales</taxon>
        <taxon>Micromonosporaceae</taxon>
        <taxon>Actinocatenispora</taxon>
    </lineage>
</organism>
<keyword evidence="6" id="KW-0631">Potassium channel</keyword>
<dbReference type="RefSeq" id="WP_203663954.1">
    <property type="nucleotide sequence ID" value="NZ_BAAAZM010000023.1"/>
</dbReference>
<keyword evidence="4" id="KW-0633">Potassium transport</keyword>
<dbReference type="AlphaFoldDB" id="A0A8J3NH48"/>
<keyword evidence="7" id="KW-0630">Potassium</keyword>
<keyword evidence="3" id="KW-0813">Transport</keyword>
<feature type="transmembrane region" description="Helical" evidence="13">
    <location>
        <begin position="120"/>
        <end position="143"/>
    </location>
</feature>
<gene>
    <name evidence="14" type="ORF">Aru02nite_64730</name>
</gene>
<evidence type="ECO:0000313" key="14">
    <source>
        <dbReference type="EMBL" id="GID15584.1"/>
    </source>
</evidence>
<evidence type="ECO:0000313" key="15">
    <source>
        <dbReference type="Proteomes" id="UP000612808"/>
    </source>
</evidence>
<dbReference type="GO" id="GO:0016020">
    <property type="term" value="C:membrane"/>
    <property type="evidence" value="ECO:0007669"/>
    <property type="project" value="UniProtKB-SubCell"/>
</dbReference>
<comment type="subcellular location">
    <subcellularLocation>
        <location evidence="1">Membrane</location>
        <topology evidence="1">Multi-pass membrane protein</topology>
    </subcellularLocation>
</comment>
<keyword evidence="10 13" id="KW-0472">Membrane</keyword>
<keyword evidence="11" id="KW-0407">Ion channel</keyword>
<protein>
    <recommendedName>
        <fullName evidence="16">DUF1211 domain-containing protein</fullName>
    </recommendedName>
</protein>
<comment type="caution">
    <text evidence="14">The sequence shown here is derived from an EMBL/GenBank/DDBJ whole genome shotgun (WGS) entry which is preliminary data.</text>
</comment>
<dbReference type="Pfam" id="PF06736">
    <property type="entry name" value="TMEM175"/>
    <property type="match status" value="1"/>
</dbReference>
<dbReference type="PANTHER" id="PTHR31462:SF5">
    <property type="entry name" value="ENDOSOMAL_LYSOSOMAL PROTON CHANNEL TMEM175"/>
    <property type="match status" value="1"/>
</dbReference>
<keyword evidence="15" id="KW-1185">Reference proteome</keyword>
<feature type="transmembrane region" description="Helical" evidence="13">
    <location>
        <begin position="21"/>
        <end position="40"/>
    </location>
</feature>
<evidence type="ECO:0000256" key="6">
    <source>
        <dbReference type="ARBA" id="ARBA00022826"/>
    </source>
</evidence>
<evidence type="ECO:0000256" key="7">
    <source>
        <dbReference type="ARBA" id="ARBA00022958"/>
    </source>
</evidence>
<evidence type="ECO:0000256" key="3">
    <source>
        <dbReference type="ARBA" id="ARBA00022448"/>
    </source>
</evidence>
<evidence type="ECO:0000256" key="8">
    <source>
        <dbReference type="ARBA" id="ARBA00022989"/>
    </source>
</evidence>
<comment type="similarity">
    <text evidence="2">Belongs to the TMEM175 family.</text>
</comment>
<evidence type="ECO:0000256" key="12">
    <source>
        <dbReference type="ARBA" id="ARBA00034430"/>
    </source>
</evidence>
<dbReference type="InterPro" id="IPR010617">
    <property type="entry name" value="TMEM175-like"/>
</dbReference>
<keyword evidence="9" id="KW-0406">Ion transport</keyword>
<keyword evidence="5 13" id="KW-0812">Transmembrane</keyword>
<feature type="transmembrane region" description="Helical" evidence="13">
    <location>
        <begin position="89"/>
        <end position="108"/>
    </location>
</feature>
<dbReference type="PANTHER" id="PTHR31462">
    <property type="entry name" value="ENDOSOMAL/LYSOSOMAL POTASSIUM CHANNEL TMEM175"/>
    <property type="match status" value="1"/>
</dbReference>
<dbReference type="EMBL" id="BOMB01000044">
    <property type="protein sequence ID" value="GID15584.1"/>
    <property type="molecule type" value="Genomic_DNA"/>
</dbReference>
<sequence>MLRSRNVRTAHPRSEGGTQRLQALSDGVFAIAMTLLVLDLSTGDGHGSVAAVLHGQATHLLLYAESMVVLGVLWFGHRNGFEYVRRTDHVHTWLSLALLAVVALLPWTTRLVAAHLLDPLALTVYNASLLLVTGLDAATWWYATGPAALVADMPGRMVRVSRRLTLLPVGTYLVATGVVWLSVWPTLALDVLLPLLPISGLSYRLQYRFTR</sequence>
<evidence type="ECO:0000256" key="4">
    <source>
        <dbReference type="ARBA" id="ARBA00022538"/>
    </source>
</evidence>
<feature type="transmembrane region" description="Helical" evidence="13">
    <location>
        <begin position="164"/>
        <end position="181"/>
    </location>
</feature>
<evidence type="ECO:0000256" key="13">
    <source>
        <dbReference type="SAM" id="Phobius"/>
    </source>
</evidence>
<comment type="catalytic activity">
    <reaction evidence="12">
        <text>K(+)(in) = K(+)(out)</text>
        <dbReference type="Rhea" id="RHEA:29463"/>
        <dbReference type="ChEBI" id="CHEBI:29103"/>
    </reaction>
</comment>
<proteinExistence type="inferred from homology"/>
<evidence type="ECO:0000256" key="10">
    <source>
        <dbReference type="ARBA" id="ARBA00023136"/>
    </source>
</evidence>
<reference evidence="14" key="1">
    <citation type="submission" date="2021-01" db="EMBL/GenBank/DDBJ databases">
        <title>Whole genome shotgun sequence of Actinocatenispora rupis NBRC 107355.</title>
        <authorList>
            <person name="Komaki H."/>
            <person name="Tamura T."/>
        </authorList>
    </citation>
    <scope>NUCLEOTIDE SEQUENCE</scope>
    <source>
        <strain evidence="14">NBRC 107355</strain>
    </source>
</reference>
<dbReference type="GO" id="GO:0015252">
    <property type="term" value="F:proton channel activity"/>
    <property type="evidence" value="ECO:0007669"/>
    <property type="project" value="InterPro"/>
</dbReference>